<feature type="domain" description="Stalled ribosome sensor GCN1-like N-terminal" evidence="1">
    <location>
        <begin position="1"/>
        <end position="32"/>
    </location>
</feature>
<sequence>MLKRNPEIVLESVWVLLQSVNLDLSKFEYNLSCNESTLHVQSALLRLFMKQKSKPIKEMHILRLLPIQGKLVVDDILDYKVFTGIGKNCREGH</sequence>
<dbReference type="Pfam" id="PF24993">
    <property type="entry name" value="GNC1_N"/>
    <property type="match status" value="1"/>
</dbReference>
<evidence type="ECO:0000313" key="3">
    <source>
        <dbReference type="Proteomes" id="UP001372338"/>
    </source>
</evidence>
<dbReference type="Proteomes" id="UP001372338">
    <property type="component" value="Unassembled WGS sequence"/>
</dbReference>
<organism evidence="2 3">
    <name type="scientific">Crotalaria pallida</name>
    <name type="common">Smooth rattlebox</name>
    <name type="synonym">Crotalaria striata</name>
    <dbReference type="NCBI Taxonomy" id="3830"/>
    <lineage>
        <taxon>Eukaryota</taxon>
        <taxon>Viridiplantae</taxon>
        <taxon>Streptophyta</taxon>
        <taxon>Embryophyta</taxon>
        <taxon>Tracheophyta</taxon>
        <taxon>Spermatophyta</taxon>
        <taxon>Magnoliopsida</taxon>
        <taxon>eudicotyledons</taxon>
        <taxon>Gunneridae</taxon>
        <taxon>Pentapetalae</taxon>
        <taxon>rosids</taxon>
        <taxon>fabids</taxon>
        <taxon>Fabales</taxon>
        <taxon>Fabaceae</taxon>
        <taxon>Papilionoideae</taxon>
        <taxon>50 kb inversion clade</taxon>
        <taxon>genistoids sensu lato</taxon>
        <taxon>core genistoids</taxon>
        <taxon>Crotalarieae</taxon>
        <taxon>Crotalaria</taxon>
    </lineage>
</organism>
<evidence type="ECO:0000313" key="2">
    <source>
        <dbReference type="EMBL" id="KAK7257883.1"/>
    </source>
</evidence>
<proteinExistence type="predicted"/>
<reference evidence="2 3" key="1">
    <citation type="submission" date="2024-01" db="EMBL/GenBank/DDBJ databases">
        <title>The genomes of 5 underutilized Papilionoideae crops provide insights into root nodulation and disease resistanc.</title>
        <authorList>
            <person name="Yuan L."/>
        </authorList>
    </citation>
    <scope>NUCLEOTIDE SEQUENCE [LARGE SCALE GENOMIC DNA]</scope>
    <source>
        <strain evidence="2">ZHUSHIDOU_FW_LH</strain>
        <tissue evidence="2">Leaf</tissue>
    </source>
</reference>
<name>A0AAN9EQ25_CROPI</name>
<evidence type="ECO:0000259" key="1">
    <source>
        <dbReference type="Pfam" id="PF24993"/>
    </source>
</evidence>
<dbReference type="EMBL" id="JAYWIO010000006">
    <property type="protein sequence ID" value="KAK7257883.1"/>
    <property type="molecule type" value="Genomic_DNA"/>
</dbReference>
<dbReference type="InterPro" id="IPR056810">
    <property type="entry name" value="GNC1-like_N"/>
</dbReference>
<keyword evidence="3" id="KW-1185">Reference proteome</keyword>
<accession>A0AAN9EQ25</accession>
<protein>
    <recommendedName>
        <fullName evidence="1">Stalled ribosome sensor GCN1-like N-terminal domain-containing protein</fullName>
    </recommendedName>
</protein>
<gene>
    <name evidence="2" type="ORF">RIF29_32181</name>
</gene>
<comment type="caution">
    <text evidence="2">The sequence shown here is derived from an EMBL/GenBank/DDBJ whole genome shotgun (WGS) entry which is preliminary data.</text>
</comment>
<dbReference type="AlphaFoldDB" id="A0AAN9EQ25"/>